<dbReference type="SMART" id="SM00873">
    <property type="entry name" value="B3_4"/>
    <property type="match status" value="1"/>
</dbReference>
<dbReference type="AlphaFoldDB" id="A0A2N3LV03"/>
<evidence type="ECO:0000313" key="3">
    <source>
        <dbReference type="Proteomes" id="UP000233491"/>
    </source>
</evidence>
<dbReference type="GO" id="GO:0004826">
    <property type="term" value="F:phenylalanine-tRNA ligase activity"/>
    <property type="evidence" value="ECO:0007669"/>
    <property type="project" value="InterPro"/>
</dbReference>
<name>A0A2N3LV03_9HYPH</name>
<proteinExistence type="predicted"/>
<dbReference type="EMBL" id="PJNW01000012">
    <property type="protein sequence ID" value="PKR88407.1"/>
    <property type="molecule type" value="Genomic_DNA"/>
</dbReference>
<gene>
    <name evidence="2" type="ORF">CXZ10_15020</name>
</gene>
<dbReference type="InterPro" id="IPR020825">
    <property type="entry name" value="Phe-tRNA_synthase-like_B3/B4"/>
</dbReference>
<dbReference type="OrthoDB" id="276580at2"/>
<dbReference type="Pfam" id="PF03483">
    <property type="entry name" value="B3_4"/>
    <property type="match status" value="1"/>
</dbReference>
<dbReference type="PANTHER" id="PTHR39209:SF2">
    <property type="entry name" value="CYTOPLASMIC PROTEIN"/>
    <property type="match status" value="1"/>
</dbReference>
<dbReference type="SUPFAM" id="SSF56037">
    <property type="entry name" value="PheT/TilS domain"/>
    <property type="match status" value="1"/>
</dbReference>
<evidence type="ECO:0000313" key="2">
    <source>
        <dbReference type="EMBL" id="PKR88407.1"/>
    </source>
</evidence>
<evidence type="ECO:0000259" key="1">
    <source>
        <dbReference type="SMART" id="SM00873"/>
    </source>
</evidence>
<accession>A0A2N3LV03</accession>
<organism evidence="2 3">
    <name type="scientific">Pleomorphomonas diazotrophica</name>
    <dbReference type="NCBI Taxonomy" id="1166257"/>
    <lineage>
        <taxon>Bacteria</taxon>
        <taxon>Pseudomonadati</taxon>
        <taxon>Pseudomonadota</taxon>
        <taxon>Alphaproteobacteria</taxon>
        <taxon>Hyphomicrobiales</taxon>
        <taxon>Pleomorphomonadaceae</taxon>
        <taxon>Pleomorphomonas</taxon>
    </lineage>
</organism>
<feature type="domain" description="B3/B4 tRNA-binding" evidence="1">
    <location>
        <begin position="45"/>
        <end position="199"/>
    </location>
</feature>
<dbReference type="GO" id="GO:0003723">
    <property type="term" value="F:RNA binding"/>
    <property type="evidence" value="ECO:0007669"/>
    <property type="project" value="InterPro"/>
</dbReference>
<keyword evidence="3" id="KW-1185">Reference proteome</keyword>
<reference evidence="2 3" key="1">
    <citation type="submission" date="2017-12" db="EMBL/GenBank/DDBJ databases">
        <title>Anaerobic carbon monoxide metabolism by Pleomorphomonas carboxyditropha sp. nov., a new mesophilic hydrogenogenic carboxidotroph.</title>
        <authorList>
            <person name="Esquivel-Elizondo S."/>
            <person name="Krajmalnik-Brown R."/>
        </authorList>
    </citation>
    <scope>NUCLEOTIDE SEQUENCE [LARGE SCALE GENOMIC DNA]</scope>
    <source>
        <strain evidence="2 3">R5-392</strain>
    </source>
</reference>
<comment type="caution">
    <text evidence="2">The sequence shown here is derived from an EMBL/GenBank/DDBJ whole genome shotgun (WGS) entry which is preliminary data.</text>
</comment>
<dbReference type="InterPro" id="IPR005146">
    <property type="entry name" value="B3/B4_tRNA-bd"/>
</dbReference>
<dbReference type="Gene3D" id="3.50.40.10">
    <property type="entry name" value="Phenylalanyl-trna Synthetase, Chain B, domain 3"/>
    <property type="match status" value="1"/>
</dbReference>
<protein>
    <recommendedName>
        <fullName evidence="1">B3/B4 tRNA-binding domain-containing protein</fullName>
    </recommendedName>
</protein>
<dbReference type="Proteomes" id="UP000233491">
    <property type="component" value="Unassembled WGS sequence"/>
</dbReference>
<sequence length="207" mass="22272">MLRVGTLVLSGMDRLTLARLDTAPLAATAKAALDGGTESDLPSIRAWRATFAAMGFKPTQYRSAAEALLRRLRTDGSLPAVHPVVDYCNAVSAAMAIPLAAFDLDRVDGALTVCEAIGDERFLAFSGEEESPERGEVIFRDEGNRAHARRWTHRQSRWSAVSPETARVLLVAEALHEGASGDIERMMALLADGFSAAGARVMEMEAT</sequence>
<dbReference type="PANTHER" id="PTHR39209">
    <property type="match status" value="1"/>
</dbReference>